<dbReference type="EMBL" id="QCXQ01000002">
    <property type="protein sequence ID" value="PWG00565.1"/>
    <property type="molecule type" value="Genomic_DNA"/>
</dbReference>
<dbReference type="Proteomes" id="UP000245080">
    <property type="component" value="Unassembled WGS sequence"/>
</dbReference>
<evidence type="ECO:0000313" key="1">
    <source>
        <dbReference type="EMBL" id="PWG00565.1"/>
    </source>
</evidence>
<gene>
    <name evidence="1" type="ORF">DCM90_06485</name>
</gene>
<comment type="caution">
    <text evidence="1">The sequence shown here is derived from an EMBL/GenBank/DDBJ whole genome shotgun (WGS) entry which is preliminary data.</text>
</comment>
<dbReference type="OrthoDB" id="2315767at2"/>
<reference evidence="1 2" key="1">
    <citation type="journal article" date="2018" name="Int. J. Syst. Evol. Microbiol.">
        <title>Lactobacillus bambusae sp. nov., isolated from a traditional fermented Ma-bamboo shoots of Taiwan.</title>
        <authorList>
            <person name="Wang L.-T."/>
        </authorList>
    </citation>
    <scope>NUCLEOTIDE SEQUENCE [LARGE SCALE GENOMIC DNA]</scope>
    <source>
        <strain evidence="1 2">BS-W1</strain>
    </source>
</reference>
<protein>
    <submittedName>
        <fullName evidence="1">Uncharacterized protein</fullName>
    </submittedName>
</protein>
<keyword evidence="2" id="KW-1185">Reference proteome</keyword>
<dbReference type="AlphaFoldDB" id="A0A2V1N2Z9"/>
<evidence type="ECO:0000313" key="2">
    <source>
        <dbReference type="Proteomes" id="UP000245080"/>
    </source>
</evidence>
<dbReference type="RefSeq" id="WP_109250510.1">
    <property type="nucleotide sequence ID" value="NZ_QCXQ01000002.1"/>
</dbReference>
<sequence length="299" mass="34129">MAAEFNQSEYWRELTPNQQRYAKSIVSQFRSAAEGAGLNWDRLTSGEVGTLMVNEFPRTTDEPRHFYVAVVPVMTAYFTWRKPEQADDYATVLKRTRTAMLAASEEPAPDVAIDQQEAKVDRWLELLDQVPMIENLSDQDQQRVVTILDAFGDLALIGYRTQPVDWSPKLFEAIFFGRFTQLLSPDERTAALFRLLPMTLSVLVEQLKATHQLSEQTAMDLTAWVKLNHDNLVHLSDPQFETYFHKLALLMQQAGIDPTDTTAVDEFTTNYLHEHPKEGVKLFSSLTKGLKPSRSDRKS</sequence>
<name>A0A2V1N2Z9_9LACO</name>
<accession>A0A2V1N2Z9</accession>
<organism evidence="1 2">
    <name type="scientific">Levilactobacillus bambusae</name>
    <dbReference type="NCBI Taxonomy" id="2024736"/>
    <lineage>
        <taxon>Bacteria</taxon>
        <taxon>Bacillati</taxon>
        <taxon>Bacillota</taxon>
        <taxon>Bacilli</taxon>
        <taxon>Lactobacillales</taxon>
        <taxon>Lactobacillaceae</taxon>
        <taxon>Levilactobacillus</taxon>
    </lineage>
</organism>
<proteinExistence type="predicted"/>